<dbReference type="Proteomes" id="UP000633205">
    <property type="component" value="Unassembled WGS sequence"/>
</dbReference>
<dbReference type="EMBL" id="BMHO01000001">
    <property type="protein sequence ID" value="GGD27401.1"/>
    <property type="molecule type" value="Genomic_DNA"/>
</dbReference>
<sequence>MAPEDHAKLTGLLAGKSILVVGASTGIGADSARLFAREGASVMLAARSEDTLRALADELTGAGHEAAYVVGDVAVAADVARFVNETVARFGCLDGAFNNAAITQGGRLDEVTEADFDRIMDVNVKGVWLCLREQARVMRAAGAGAIVNVSSVGGLRGSPGFGAYQATKHAVIGLTRTAAHDNGPVGVRVNAVAPGPVLTSMLVKTDGVIPDGVKARIASTPLRKAAETSEVAESAAWLLSDRASHISGVVLPVDGGFTA</sequence>
<keyword evidence="2" id="KW-0560">Oxidoreductase</keyword>
<feature type="domain" description="Ketoreductase" evidence="4">
    <location>
        <begin position="16"/>
        <end position="195"/>
    </location>
</feature>
<dbReference type="PRINTS" id="PR00081">
    <property type="entry name" value="GDHRDH"/>
</dbReference>
<dbReference type="InterPro" id="IPR002347">
    <property type="entry name" value="SDR_fam"/>
</dbReference>
<dbReference type="Gene3D" id="3.40.50.720">
    <property type="entry name" value="NAD(P)-binding Rossmann-like Domain"/>
    <property type="match status" value="1"/>
</dbReference>
<evidence type="ECO:0000313" key="5">
    <source>
        <dbReference type="EMBL" id="GGD27401.1"/>
    </source>
</evidence>
<dbReference type="InterPro" id="IPR057326">
    <property type="entry name" value="KR_dom"/>
</dbReference>
<reference evidence="5" key="1">
    <citation type="journal article" date="2014" name="Int. J. Syst. Evol. Microbiol.">
        <title>Complete genome sequence of Corynebacterium casei LMG S-19264T (=DSM 44701T), isolated from a smear-ripened cheese.</title>
        <authorList>
            <consortium name="US DOE Joint Genome Institute (JGI-PGF)"/>
            <person name="Walter F."/>
            <person name="Albersmeier A."/>
            <person name="Kalinowski J."/>
            <person name="Ruckert C."/>
        </authorList>
    </citation>
    <scope>NUCLEOTIDE SEQUENCE</scope>
    <source>
        <strain evidence="5">CGMCC 1.15152</strain>
    </source>
</reference>
<evidence type="ECO:0000259" key="4">
    <source>
        <dbReference type="SMART" id="SM00822"/>
    </source>
</evidence>
<evidence type="ECO:0000313" key="6">
    <source>
        <dbReference type="Proteomes" id="UP000633205"/>
    </source>
</evidence>
<dbReference type="SMART" id="SM00822">
    <property type="entry name" value="PKS_KR"/>
    <property type="match status" value="1"/>
</dbReference>
<dbReference type="CDD" id="cd05233">
    <property type="entry name" value="SDR_c"/>
    <property type="match status" value="1"/>
</dbReference>
<accession>A0A917DCT6</accession>
<protein>
    <submittedName>
        <fullName evidence="5">2,5-dichloro-2,5-cyclohexadiene-1,4-diol dehydrogenase</fullName>
    </submittedName>
</protein>
<dbReference type="InterPro" id="IPR036291">
    <property type="entry name" value="NAD(P)-bd_dom_sf"/>
</dbReference>
<dbReference type="SUPFAM" id="SSF51735">
    <property type="entry name" value="NAD(P)-binding Rossmann-fold domains"/>
    <property type="match status" value="1"/>
</dbReference>
<dbReference type="RefSeq" id="WP_188710677.1">
    <property type="nucleotide sequence ID" value="NZ_BMHO01000001.1"/>
</dbReference>
<dbReference type="PANTHER" id="PTHR24321:SF8">
    <property type="entry name" value="ESTRADIOL 17-BETA-DEHYDROGENASE 8-RELATED"/>
    <property type="match status" value="1"/>
</dbReference>
<dbReference type="PRINTS" id="PR00080">
    <property type="entry name" value="SDRFAMILY"/>
</dbReference>
<dbReference type="PANTHER" id="PTHR24321">
    <property type="entry name" value="DEHYDROGENASES, SHORT CHAIN"/>
    <property type="match status" value="1"/>
</dbReference>
<name>A0A917DCT6_9MICO</name>
<keyword evidence="6" id="KW-1185">Reference proteome</keyword>
<evidence type="ECO:0000256" key="1">
    <source>
        <dbReference type="ARBA" id="ARBA00006484"/>
    </source>
</evidence>
<dbReference type="NCBIfam" id="NF005559">
    <property type="entry name" value="PRK07231.1"/>
    <property type="match status" value="1"/>
</dbReference>
<gene>
    <name evidence="5" type="ORF">GCM10010915_04300</name>
</gene>
<proteinExistence type="inferred from homology"/>
<organism evidence="5 6">
    <name type="scientific">Microbacterium faecale</name>
    <dbReference type="NCBI Taxonomy" id="1804630"/>
    <lineage>
        <taxon>Bacteria</taxon>
        <taxon>Bacillati</taxon>
        <taxon>Actinomycetota</taxon>
        <taxon>Actinomycetes</taxon>
        <taxon>Micrococcales</taxon>
        <taxon>Microbacteriaceae</taxon>
        <taxon>Microbacterium</taxon>
    </lineage>
</organism>
<dbReference type="GO" id="GO:0016491">
    <property type="term" value="F:oxidoreductase activity"/>
    <property type="evidence" value="ECO:0007669"/>
    <property type="project" value="UniProtKB-KW"/>
</dbReference>
<keyword evidence="3" id="KW-0520">NAD</keyword>
<comment type="similarity">
    <text evidence="1">Belongs to the short-chain dehydrogenases/reductases (SDR) family.</text>
</comment>
<dbReference type="FunFam" id="3.40.50.720:FF:000084">
    <property type="entry name" value="Short-chain dehydrogenase reductase"/>
    <property type="match status" value="1"/>
</dbReference>
<evidence type="ECO:0000256" key="2">
    <source>
        <dbReference type="ARBA" id="ARBA00023002"/>
    </source>
</evidence>
<evidence type="ECO:0000256" key="3">
    <source>
        <dbReference type="ARBA" id="ARBA00023027"/>
    </source>
</evidence>
<reference evidence="5" key="2">
    <citation type="submission" date="2020-09" db="EMBL/GenBank/DDBJ databases">
        <authorList>
            <person name="Sun Q."/>
            <person name="Zhou Y."/>
        </authorList>
    </citation>
    <scope>NUCLEOTIDE SEQUENCE</scope>
    <source>
        <strain evidence="5">CGMCC 1.15152</strain>
    </source>
</reference>
<comment type="caution">
    <text evidence="5">The sequence shown here is derived from an EMBL/GenBank/DDBJ whole genome shotgun (WGS) entry which is preliminary data.</text>
</comment>
<dbReference type="AlphaFoldDB" id="A0A917DCT6"/>
<dbReference type="Pfam" id="PF13561">
    <property type="entry name" value="adh_short_C2"/>
    <property type="match status" value="1"/>
</dbReference>